<protein>
    <submittedName>
        <fullName evidence="2">DUF4156 domain-containing protein</fullName>
    </submittedName>
</protein>
<evidence type="ECO:0000313" key="3">
    <source>
        <dbReference type="Proteomes" id="UP001303946"/>
    </source>
</evidence>
<dbReference type="PROSITE" id="PS51257">
    <property type="entry name" value="PROKAR_LIPOPROTEIN"/>
    <property type="match status" value="1"/>
</dbReference>
<accession>A0ABZ0CVG6</accession>
<dbReference type="RefSeq" id="WP_316699597.1">
    <property type="nucleotide sequence ID" value="NZ_CP136336.1"/>
</dbReference>
<evidence type="ECO:0000256" key="1">
    <source>
        <dbReference type="SAM" id="SignalP"/>
    </source>
</evidence>
<evidence type="ECO:0000313" key="2">
    <source>
        <dbReference type="EMBL" id="WOB06945.1"/>
    </source>
</evidence>
<dbReference type="Proteomes" id="UP001303946">
    <property type="component" value="Chromosome"/>
</dbReference>
<name>A0ABZ0CVG6_9BURK</name>
<keyword evidence="3" id="KW-1185">Reference proteome</keyword>
<sequence length="100" mass="10540">MNKFILIACSGALLWLAGCATSLEPGAERIRMVTAEQKAACEPLGLIAADQQLGPYKTQNSMNKMLNEAARRGANAVFLVSQGKSGIDGVSVTAEALRCK</sequence>
<proteinExistence type="predicted"/>
<dbReference type="EMBL" id="CP136336">
    <property type="protein sequence ID" value="WOB06945.1"/>
    <property type="molecule type" value="Genomic_DNA"/>
</dbReference>
<gene>
    <name evidence="2" type="ORF">RXV79_18705</name>
</gene>
<reference evidence="2 3" key="1">
    <citation type="submission" date="2023-10" db="EMBL/GenBank/DDBJ databases">
        <title>Bacteria for the degradation of biodegradable plastic PBAT(Polybutylene adipate terephthalate).</title>
        <authorList>
            <person name="Weon H.-Y."/>
            <person name="Yeon J."/>
        </authorList>
    </citation>
    <scope>NUCLEOTIDE SEQUENCE [LARGE SCALE GENOMIC DNA]</scope>
    <source>
        <strain evidence="2 3">SBD 7-3</strain>
    </source>
</reference>
<organism evidence="2 3">
    <name type="scientific">Piscinibacter gummiphilus</name>
    <dbReference type="NCBI Taxonomy" id="946333"/>
    <lineage>
        <taxon>Bacteria</taxon>
        <taxon>Pseudomonadati</taxon>
        <taxon>Pseudomonadota</taxon>
        <taxon>Betaproteobacteria</taxon>
        <taxon>Burkholderiales</taxon>
        <taxon>Sphaerotilaceae</taxon>
        <taxon>Piscinibacter</taxon>
    </lineage>
</organism>
<keyword evidence="1" id="KW-0732">Signal</keyword>
<feature type="signal peptide" evidence="1">
    <location>
        <begin position="1"/>
        <end position="22"/>
    </location>
</feature>
<feature type="chain" id="PRO_5046095086" evidence="1">
    <location>
        <begin position="23"/>
        <end position="100"/>
    </location>
</feature>